<accession>Q6Z8J1</accession>
<feature type="signal peptide" evidence="1">
    <location>
        <begin position="1"/>
        <end position="34"/>
    </location>
</feature>
<evidence type="ECO:0000256" key="1">
    <source>
        <dbReference type="SAM" id="SignalP"/>
    </source>
</evidence>
<reference evidence="3" key="1">
    <citation type="journal article" date="2005" name="Nature">
        <title>The map-based sequence of the rice genome.</title>
        <authorList>
            <consortium name="International rice genome sequencing project (IRGSP)"/>
            <person name="Matsumoto T."/>
            <person name="Wu J."/>
            <person name="Kanamori H."/>
            <person name="Katayose Y."/>
            <person name="Fujisawa M."/>
            <person name="Namiki N."/>
            <person name="Mizuno H."/>
            <person name="Yamamoto K."/>
            <person name="Antonio B.A."/>
            <person name="Baba T."/>
            <person name="Sakata K."/>
            <person name="Nagamura Y."/>
            <person name="Aoki H."/>
            <person name="Arikawa K."/>
            <person name="Arita K."/>
            <person name="Bito T."/>
            <person name="Chiden Y."/>
            <person name="Fujitsuka N."/>
            <person name="Fukunaka R."/>
            <person name="Hamada M."/>
            <person name="Harada C."/>
            <person name="Hayashi A."/>
            <person name="Hijishita S."/>
            <person name="Honda M."/>
            <person name="Hosokawa S."/>
            <person name="Ichikawa Y."/>
            <person name="Idonuma A."/>
            <person name="Iijima M."/>
            <person name="Ikeda M."/>
            <person name="Ikeno M."/>
            <person name="Ito K."/>
            <person name="Ito S."/>
            <person name="Ito T."/>
            <person name="Ito Y."/>
            <person name="Ito Y."/>
            <person name="Iwabuchi A."/>
            <person name="Kamiya K."/>
            <person name="Karasawa W."/>
            <person name="Kurita K."/>
            <person name="Katagiri S."/>
            <person name="Kikuta A."/>
            <person name="Kobayashi H."/>
            <person name="Kobayashi N."/>
            <person name="Machita K."/>
            <person name="Maehara T."/>
            <person name="Masukawa M."/>
            <person name="Mizubayashi T."/>
            <person name="Mukai Y."/>
            <person name="Nagasaki H."/>
            <person name="Nagata Y."/>
            <person name="Naito S."/>
            <person name="Nakashima M."/>
            <person name="Nakama Y."/>
            <person name="Nakamichi Y."/>
            <person name="Nakamura M."/>
            <person name="Meguro A."/>
            <person name="Negishi M."/>
            <person name="Ohta I."/>
            <person name="Ohta T."/>
            <person name="Okamoto M."/>
            <person name="Ono N."/>
            <person name="Saji S."/>
            <person name="Sakaguchi M."/>
            <person name="Sakai K."/>
            <person name="Shibata M."/>
            <person name="Shimokawa T."/>
            <person name="Song J."/>
            <person name="Takazaki Y."/>
            <person name="Terasawa K."/>
            <person name="Tsugane M."/>
            <person name="Tsuji K."/>
            <person name="Ueda S."/>
            <person name="Waki K."/>
            <person name="Yamagata H."/>
            <person name="Yamamoto M."/>
            <person name="Yamamoto S."/>
            <person name="Yamane H."/>
            <person name="Yoshiki S."/>
            <person name="Yoshihara R."/>
            <person name="Yukawa K."/>
            <person name="Zhong H."/>
            <person name="Yano M."/>
            <person name="Yuan Q."/>
            <person name="Ouyang S."/>
            <person name="Liu J."/>
            <person name="Jones K.M."/>
            <person name="Gansberger K."/>
            <person name="Moffat K."/>
            <person name="Hill J."/>
            <person name="Bera J."/>
            <person name="Fadrosh D."/>
            <person name="Jin S."/>
            <person name="Johri S."/>
            <person name="Kim M."/>
            <person name="Overton L."/>
            <person name="Reardon M."/>
            <person name="Tsitrin T."/>
            <person name="Vuong H."/>
            <person name="Weaver B."/>
            <person name="Ciecko A."/>
            <person name="Tallon L."/>
            <person name="Jackson J."/>
            <person name="Pai G."/>
            <person name="Aken S.V."/>
            <person name="Utterback T."/>
            <person name="Reidmuller S."/>
            <person name="Feldblyum T."/>
            <person name="Hsiao J."/>
            <person name="Zismann V."/>
            <person name="Iobst S."/>
            <person name="de Vazeille A.R."/>
            <person name="Buell C.R."/>
            <person name="Ying K."/>
            <person name="Li Y."/>
            <person name="Lu T."/>
            <person name="Huang Y."/>
            <person name="Zhao Q."/>
            <person name="Feng Q."/>
            <person name="Zhang L."/>
            <person name="Zhu J."/>
            <person name="Weng Q."/>
            <person name="Mu J."/>
            <person name="Lu Y."/>
            <person name="Fan D."/>
            <person name="Liu Y."/>
            <person name="Guan J."/>
            <person name="Zhang Y."/>
            <person name="Yu S."/>
            <person name="Liu X."/>
            <person name="Zhang Y."/>
            <person name="Hong G."/>
            <person name="Han B."/>
            <person name="Choisne N."/>
            <person name="Demange N."/>
            <person name="Orjeda G."/>
            <person name="Samain S."/>
            <person name="Cattolico L."/>
            <person name="Pelletier E."/>
            <person name="Couloux A."/>
            <person name="Segurens B."/>
            <person name="Wincker P."/>
            <person name="D'Hont A."/>
            <person name="Scarpelli C."/>
            <person name="Weissenbach J."/>
            <person name="Salanoubat M."/>
            <person name="Quetier F."/>
            <person name="Yu Y."/>
            <person name="Kim H.R."/>
            <person name="Rambo T."/>
            <person name="Currie J."/>
            <person name="Collura K."/>
            <person name="Luo M."/>
            <person name="Yang T."/>
            <person name="Ammiraju J.S.S."/>
            <person name="Engler F."/>
            <person name="Soderlund C."/>
            <person name="Wing R.A."/>
            <person name="Palmer L.E."/>
            <person name="de la Bastide M."/>
            <person name="Spiegel L."/>
            <person name="Nascimento L."/>
            <person name="Zutavern T."/>
            <person name="O'Shaughnessy A."/>
            <person name="Dike S."/>
            <person name="Dedhia N."/>
            <person name="Preston R."/>
            <person name="Balija V."/>
            <person name="McCombie W.R."/>
            <person name="Chow T."/>
            <person name="Chen H."/>
            <person name="Chung M."/>
            <person name="Chen C."/>
            <person name="Shaw J."/>
            <person name="Wu H."/>
            <person name="Hsiao K."/>
            <person name="Chao Y."/>
            <person name="Chu M."/>
            <person name="Cheng C."/>
            <person name="Hour A."/>
            <person name="Lee P."/>
            <person name="Lin S."/>
            <person name="Lin Y."/>
            <person name="Liou J."/>
            <person name="Liu S."/>
            <person name="Hsing Y."/>
            <person name="Raghuvanshi S."/>
            <person name="Mohanty A."/>
            <person name="Bharti A.K."/>
            <person name="Gaur A."/>
            <person name="Gupta V."/>
            <person name="Kumar D."/>
            <person name="Ravi V."/>
            <person name="Vij S."/>
            <person name="Kapur A."/>
            <person name="Khurana P."/>
            <person name="Khurana P."/>
            <person name="Khurana J.P."/>
            <person name="Tyagi A.K."/>
            <person name="Gaikwad K."/>
            <person name="Singh A."/>
            <person name="Dalal V."/>
            <person name="Srivastava S."/>
            <person name="Dixit A."/>
            <person name="Pal A.K."/>
            <person name="Ghazi I.A."/>
            <person name="Yadav M."/>
            <person name="Pandit A."/>
            <person name="Bhargava A."/>
            <person name="Sureshbabu K."/>
            <person name="Batra K."/>
            <person name="Sharma T.R."/>
            <person name="Mohapatra T."/>
            <person name="Singh N.K."/>
            <person name="Messing J."/>
            <person name="Nelson A.B."/>
            <person name="Fuks G."/>
            <person name="Kavchok S."/>
            <person name="Keizer G."/>
            <person name="Linton E."/>
            <person name="Llaca V."/>
            <person name="Song R."/>
            <person name="Tanyolac B."/>
            <person name="Young S."/>
            <person name="Ho-Il K."/>
            <person name="Hahn J.H."/>
            <person name="Sangsakoo G."/>
            <person name="Vanavichit A."/>
            <person name="de Mattos Luiz.A.T."/>
            <person name="Zimmer P.D."/>
            <person name="Malone G."/>
            <person name="Dellagostin O."/>
            <person name="de Oliveira A.C."/>
            <person name="Bevan M."/>
            <person name="Bancroft I."/>
            <person name="Minx P."/>
            <person name="Cordum H."/>
            <person name="Wilson R."/>
            <person name="Cheng Z."/>
            <person name="Jin W."/>
            <person name="Jiang J."/>
            <person name="Leong S.A."/>
            <person name="Iwama H."/>
            <person name="Gojobori T."/>
            <person name="Itoh T."/>
            <person name="Niimura Y."/>
            <person name="Fujii Y."/>
            <person name="Habara T."/>
            <person name="Sakai H."/>
            <person name="Sato Y."/>
            <person name="Wilson G."/>
            <person name="Kumar K."/>
            <person name="McCouch S."/>
            <person name="Juretic N."/>
            <person name="Hoen D."/>
            <person name="Wright S."/>
            <person name="Bruskiewich R."/>
            <person name="Bureau T."/>
            <person name="Miyao A."/>
            <person name="Hirochika H."/>
            <person name="Nishikawa T."/>
            <person name="Kadowaki K."/>
            <person name="Sugiura M."/>
            <person name="Burr B."/>
            <person name="Sasaki T."/>
        </authorList>
    </citation>
    <scope>NUCLEOTIDE SEQUENCE [LARGE SCALE GENOMIC DNA]</scope>
    <source>
        <strain evidence="3">cv. Nipponbare</strain>
    </source>
</reference>
<name>Q6Z8J1_ORYSJ</name>
<organism evidence="2 3">
    <name type="scientific">Oryza sativa subsp. japonica</name>
    <name type="common">Rice</name>
    <dbReference type="NCBI Taxonomy" id="39947"/>
    <lineage>
        <taxon>Eukaryota</taxon>
        <taxon>Viridiplantae</taxon>
        <taxon>Streptophyta</taxon>
        <taxon>Embryophyta</taxon>
        <taxon>Tracheophyta</taxon>
        <taxon>Spermatophyta</taxon>
        <taxon>Magnoliopsida</taxon>
        <taxon>Liliopsida</taxon>
        <taxon>Poales</taxon>
        <taxon>Poaceae</taxon>
        <taxon>BOP clade</taxon>
        <taxon>Oryzoideae</taxon>
        <taxon>Oryzeae</taxon>
        <taxon>Oryzinae</taxon>
        <taxon>Oryza</taxon>
        <taxon>Oryza sativa</taxon>
    </lineage>
</organism>
<dbReference type="Proteomes" id="UP000000763">
    <property type="component" value="Chromosome 2"/>
</dbReference>
<keyword evidence="1" id="KW-0732">Signal</keyword>
<reference evidence="3" key="2">
    <citation type="journal article" date="2008" name="Nucleic Acids Res.">
        <title>The rice annotation project database (RAP-DB): 2008 update.</title>
        <authorList>
            <consortium name="The rice annotation project (RAP)"/>
        </authorList>
    </citation>
    <scope>GENOME REANNOTATION</scope>
    <source>
        <strain evidence="3">cv. Nipponbare</strain>
    </source>
</reference>
<evidence type="ECO:0000313" key="3">
    <source>
        <dbReference type="Proteomes" id="UP000000763"/>
    </source>
</evidence>
<dbReference type="EMBL" id="AP004774">
    <property type="protein sequence ID" value="BAD15652.1"/>
    <property type="molecule type" value="Genomic_DNA"/>
</dbReference>
<evidence type="ECO:0000313" key="2">
    <source>
        <dbReference type="EMBL" id="BAD15652.1"/>
    </source>
</evidence>
<feature type="chain" id="PRO_5004283069" description="Secreted protein" evidence="1">
    <location>
        <begin position="35"/>
        <end position="71"/>
    </location>
</feature>
<gene>
    <name evidence="2" type="primary">P0431B06.39</name>
</gene>
<proteinExistence type="predicted"/>
<protein>
    <recommendedName>
        <fullName evidence="4">Secreted protein</fullName>
    </recommendedName>
</protein>
<evidence type="ECO:0008006" key="4">
    <source>
        <dbReference type="Google" id="ProtNLM"/>
    </source>
</evidence>
<dbReference type="AlphaFoldDB" id="Q6Z8J1"/>
<sequence>MSSSTAAPKVRGGGRLLLVAQLWLLPAIFLDREGTHERTRIPSYNISGNLTRKHNLFPTAPAHVAVVSSET</sequence>